<dbReference type="Gene3D" id="3.40.605.10">
    <property type="entry name" value="Aldehyde Dehydrogenase, Chain A, domain 1"/>
    <property type="match status" value="1"/>
</dbReference>
<dbReference type="Pfam" id="PF00171">
    <property type="entry name" value="Aldedh"/>
    <property type="match status" value="1"/>
</dbReference>
<dbReference type="InterPro" id="IPR016161">
    <property type="entry name" value="Ald_DH/histidinol_DH"/>
</dbReference>
<evidence type="ECO:0000313" key="10">
    <source>
        <dbReference type="Proteomes" id="UP000077667"/>
    </source>
</evidence>
<sequence>MTGLTHHLNAMRSFFNTGVTRSADFRKQQLLQLKESILKYEEALNNALYEDLHKNKEEVWITETGMVLSEIATALKELKNWMEPRNVPTNLANLPGKSFLYYEPLGVVLIIAPWNYPFQLLFMPLVGAIAAGNCVVLKPSELASATEKVMGRIIEEAFDPAYILYAPGEGATMIPELMDNFHYDHVFYTGSTAVGKIIYQKAAASLTPVTLELGGKSPCLVTPNASLKVAARRIINIKFSNAGQMCIAPDYVLAHRSIKKEFIRLLKETITKFYGDQPIASYDFGRIINKKHFFRLKALMAEQEIIHGGEHNEEQLFIAPTIIDEPSMDAPVMKEEIFGPLLPVIGYETDEEITSCIRRNENPLAFYIFTGNKKEAERWLREIPFGGGCVNNAATHYLNKHLPFGGRGNSGTGHYHGKFSFETFSHVKGILKTTTWPDIPLAYPSLKGKLGTFKKII</sequence>
<dbReference type="GO" id="GO:0004029">
    <property type="term" value="F:aldehyde dehydrogenase (NAD+) activity"/>
    <property type="evidence" value="ECO:0007669"/>
    <property type="project" value="TreeGrafter"/>
</dbReference>
<gene>
    <name evidence="9" type="ORF">A8C56_17435</name>
</gene>
<name>A0A1A9I4B2_9BACT</name>
<dbReference type="PROSITE" id="PS00687">
    <property type="entry name" value="ALDEHYDE_DEHYDR_GLU"/>
    <property type="match status" value="1"/>
</dbReference>
<feature type="active site" evidence="5">
    <location>
        <position position="246"/>
    </location>
</feature>
<keyword evidence="2 4" id="KW-0560">Oxidoreductase</keyword>
<evidence type="ECO:0000256" key="7">
    <source>
        <dbReference type="RuleBase" id="RU003345"/>
    </source>
</evidence>
<evidence type="ECO:0000256" key="6">
    <source>
        <dbReference type="PROSITE-ProRule" id="PRU10007"/>
    </source>
</evidence>
<evidence type="ECO:0000256" key="4">
    <source>
        <dbReference type="PIRNR" id="PIRNR036492"/>
    </source>
</evidence>
<keyword evidence="3" id="KW-0520">NAD</keyword>
<dbReference type="OrthoDB" id="629320at2"/>
<dbReference type="CDD" id="cd07136">
    <property type="entry name" value="ALDH_YwdH-P39616"/>
    <property type="match status" value="1"/>
</dbReference>
<evidence type="ECO:0000313" key="9">
    <source>
        <dbReference type="EMBL" id="ANH82517.1"/>
    </source>
</evidence>
<dbReference type="InterPro" id="IPR012394">
    <property type="entry name" value="Aldehyde_DH_NAD(P)"/>
</dbReference>
<dbReference type="PANTHER" id="PTHR43570:SF16">
    <property type="entry name" value="ALDEHYDE DEHYDROGENASE TYPE III, ISOFORM Q"/>
    <property type="match status" value="1"/>
</dbReference>
<dbReference type="AlphaFoldDB" id="A0A1A9I4B2"/>
<dbReference type="InterPro" id="IPR016162">
    <property type="entry name" value="Ald_DH_N"/>
</dbReference>
<dbReference type="FunFam" id="3.40.605.10:FF:000004">
    <property type="entry name" value="Aldehyde dehydrogenase"/>
    <property type="match status" value="1"/>
</dbReference>
<evidence type="ECO:0000259" key="8">
    <source>
        <dbReference type="Pfam" id="PF00171"/>
    </source>
</evidence>
<dbReference type="InterPro" id="IPR016163">
    <property type="entry name" value="Ald_DH_C"/>
</dbReference>
<accession>A0A1A9I4B2</accession>
<dbReference type="EMBL" id="CP015772">
    <property type="protein sequence ID" value="ANH82517.1"/>
    <property type="molecule type" value="Genomic_DNA"/>
</dbReference>
<dbReference type="PANTHER" id="PTHR43570">
    <property type="entry name" value="ALDEHYDE DEHYDROGENASE"/>
    <property type="match status" value="1"/>
</dbReference>
<dbReference type="InterPro" id="IPR016160">
    <property type="entry name" value="Ald_DH_CS_CYS"/>
</dbReference>
<evidence type="ECO:0000256" key="5">
    <source>
        <dbReference type="PIRSR" id="PIRSR036492-1"/>
    </source>
</evidence>
<feature type="active site" evidence="5 6">
    <location>
        <position position="212"/>
    </location>
</feature>
<dbReference type="FunFam" id="3.40.309.10:FF:000003">
    <property type="entry name" value="Aldehyde dehydrogenase"/>
    <property type="match status" value="1"/>
</dbReference>
<dbReference type="PIRSF" id="PIRSF036492">
    <property type="entry name" value="ALDH"/>
    <property type="match status" value="1"/>
</dbReference>
<feature type="domain" description="Aldehyde dehydrogenase" evidence="8">
    <location>
        <begin position="21"/>
        <end position="428"/>
    </location>
</feature>
<dbReference type="STRING" id="1176587.A8C56_17435"/>
<dbReference type="PROSITE" id="PS00070">
    <property type="entry name" value="ALDEHYDE_DEHYDR_CYS"/>
    <property type="match status" value="1"/>
</dbReference>
<dbReference type="InterPro" id="IPR015590">
    <property type="entry name" value="Aldehyde_DH_dom"/>
</dbReference>
<dbReference type="Proteomes" id="UP000077667">
    <property type="component" value="Chromosome"/>
</dbReference>
<evidence type="ECO:0000256" key="1">
    <source>
        <dbReference type="ARBA" id="ARBA00009986"/>
    </source>
</evidence>
<dbReference type="InterPro" id="IPR029510">
    <property type="entry name" value="Ald_DH_CS_GLU"/>
</dbReference>
<dbReference type="RefSeq" id="WP_067758873.1">
    <property type="nucleotide sequence ID" value="NZ_CP015772.1"/>
</dbReference>
<keyword evidence="10" id="KW-1185">Reference proteome</keyword>
<comment type="similarity">
    <text evidence="1 4 7">Belongs to the aldehyde dehydrogenase family.</text>
</comment>
<dbReference type="SUPFAM" id="SSF53720">
    <property type="entry name" value="ALDH-like"/>
    <property type="match status" value="1"/>
</dbReference>
<reference evidence="9 10" key="1">
    <citation type="submission" date="2016-05" db="EMBL/GenBank/DDBJ databases">
        <title>Niabella ginsenosidivorans BS26 whole genome sequencing.</title>
        <authorList>
            <person name="Im W.T."/>
            <person name="Siddiqi M.Z."/>
        </authorList>
    </citation>
    <scope>NUCLEOTIDE SEQUENCE [LARGE SCALE GENOMIC DNA]</scope>
    <source>
        <strain evidence="9 10">BS26</strain>
    </source>
</reference>
<dbReference type="GO" id="GO:0006081">
    <property type="term" value="P:aldehyde metabolic process"/>
    <property type="evidence" value="ECO:0007669"/>
    <property type="project" value="InterPro"/>
</dbReference>
<proteinExistence type="inferred from homology"/>
<dbReference type="GO" id="GO:0005737">
    <property type="term" value="C:cytoplasm"/>
    <property type="evidence" value="ECO:0007669"/>
    <property type="project" value="TreeGrafter"/>
</dbReference>
<dbReference type="Gene3D" id="3.40.309.10">
    <property type="entry name" value="Aldehyde Dehydrogenase, Chain A, domain 2"/>
    <property type="match status" value="1"/>
</dbReference>
<evidence type="ECO:0000256" key="2">
    <source>
        <dbReference type="ARBA" id="ARBA00023002"/>
    </source>
</evidence>
<protein>
    <recommendedName>
        <fullName evidence="4">Aldehyde dehydrogenase</fullName>
    </recommendedName>
</protein>
<organism evidence="9 10">
    <name type="scientific">Niabella ginsenosidivorans</name>
    <dbReference type="NCBI Taxonomy" id="1176587"/>
    <lineage>
        <taxon>Bacteria</taxon>
        <taxon>Pseudomonadati</taxon>
        <taxon>Bacteroidota</taxon>
        <taxon>Chitinophagia</taxon>
        <taxon>Chitinophagales</taxon>
        <taxon>Chitinophagaceae</taxon>
        <taxon>Niabella</taxon>
    </lineage>
</organism>
<evidence type="ECO:0000256" key="3">
    <source>
        <dbReference type="ARBA" id="ARBA00023027"/>
    </source>
</evidence>
<dbReference type="KEGG" id="nia:A8C56_17435"/>